<reference evidence="6 7" key="1">
    <citation type="submission" date="2021-03" db="EMBL/GenBank/DDBJ databases">
        <title>Novel species identification of genus Shewanella.</title>
        <authorList>
            <person name="Liu G."/>
            <person name="Zhang Q."/>
        </authorList>
    </citation>
    <scope>NUCLEOTIDE SEQUENCE [LARGE SCALE GENOMIC DNA]</scope>
    <source>
        <strain evidence="6 7">FJAT-51800</strain>
    </source>
</reference>
<gene>
    <name evidence="6" type="ORF">JYB87_12070</name>
</gene>
<evidence type="ECO:0000259" key="5">
    <source>
        <dbReference type="PROSITE" id="PS51898"/>
    </source>
</evidence>
<dbReference type="PROSITE" id="PS51898">
    <property type="entry name" value="TYR_RECOMBINASE"/>
    <property type="match status" value="1"/>
</dbReference>
<feature type="domain" description="Tyr recombinase" evidence="5">
    <location>
        <begin position="199"/>
        <end position="398"/>
    </location>
</feature>
<dbReference type="InterPro" id="IPR013762">
    <property type="entry name" value="Integrase-like_cat_sf"/>
</dbReference>
<dbReference type="Gene3D" id="1.10.443.10">
    <property type="entry name" value="Intergrase catalytic core"/>
    <property type="match status" value="1"/>
</dbReference>
<protein>
    <submittedName>
        <fullName evidence="6">Integrase family protein</fullName>
    </submittedName>
</protein>
<sequence length="423" mass="49358">MLNNMWLEKNNGKIYEKEISKADRDGLSARLRNGKISFIYRPRLKDGRQIRITLGTFPRMSLKEARERVLELAQYVADGYDPRVKVKAQQIQNLTAPTFDNLFKIWFERQCKVVGREKHWRTYELHVQKEFGAIPYQELKRATMAQFLISKAAEVPDIAKRILGDLRMCFDYHLIAGTIEGDNILTGINARSLGIVKNQRTRVLNDADIRTLYRTMRFMDMNQKNAAILELLLFYGCRGGELRHTKRDWLDFEAMTWTVPPEFHKTGKKTKKPIIRPILPEMRHLWDALLEYSDCDWLCIAMDSKTAKSQRQMSGASLQDISRQVLIAASSKKFNDANGENPDWEPWSIHDLRRTARSYWSDLGEWAVCEKMLGHKLHGEADVYDRATYTDKMAVIYRQWWGIMKALEHGDENIVPLSRKRVV</sequence>
<dbReference type="SUPFAM" id="SSF56349">
    <property type="entry name" value="DNA breaking-rejoining enzymes"/>
    <property type="match status" value="1"/>
</dbReference>
<dbReference type="Gene3D" id="1.10.150.130">
    <property type="match status" value="1"/>
</dbReference>
<dbReference type="RefSeq" id="WP_207353745.1">
    <property type="nucleotide sequence ID" value="NZ_CP071503.1"/>
</dbReference>
<organism evidence="6 7">
    <name type="scientific">Shewanella avicenniae</name>
    <dbReference type="NCBI Taxonomy" id="2814294"/>
    <lineage>
        <taxon>Bacteria</taxon>
        <taxon>Pseudomonadati</taxon>
        <taxon>Pseudomonadota</taxon>
        <taxon>Gammaproteobacteria</taxon>
        <taxon>Alteromonadales</taxon>
        <taxon>Shewanellaceae</taxon>
        <taxon>Shewanella</taxon>
    </lineage>
</organism>
<evidence type="ECO:0000313" key="6">
    <source>
        <dbReference type="EMBL" id="QSX32502.1"/>
    </source>
</evidence>
<dbReference type="InterPro" id="IPR050808">
    <property type="entry name" value="Phage_Integrase"/>
</dbReference>
<dbReference type="PANTHER" id="PTHR30629:SF2">
    <property type="entry name" value="PROPHAGE INTEGRASE INTS-RELATED"/>
    <property type="match status" value="1"/>
</dbReference>
<accession>A0ABX7QM26</accession>
<keyword evidence="4" id="KW-0233">DNA recombination</keyword>
<keyword evidence="3" id="KW-0238">DNA-binding</keyword>
<dbReference type="Pfam" id="PF13356">
    <property type="entry name" value="Arm-DNA-bind_3"/>
    <property type="match status" value="1"/>
</dbReference>
<dbReference type="InterPro" id="IPR010998">
    <property type="entry name" value="Integrase_recombinase_N"/>
</dbReference>
<comment type="similarity">
    <text evidence="1">Belongs to the 'phage' integrase family.</text>
</comment>
<dbReference type="Gene3D" id="3.30.160.390">
    <property type="entry name" value="Integrase, DNA-binding domain"/>
    <property type="match status" value="1"/>
</dbReference>
<dbReference type="Proteomes" id="UP000662770">
    <property type="component" value="Chromosome"/>
</dbReference>
<proteinExistence type="inferred from homology"/>
<dbReference type="InterPro" id="IPR038488">
    <property type="entry name" value="Integrase_DNA-bd_sf"/>
</dbReference>
<dbReference type="PANTHER" id="PTHR30629">
    <property type="entry name" value="PROPHAGE INTEGRASE"/>
    <property type="match status" value="1"/>
</dbReference>
<evidence type="ECO:0000256" key="3">
    <source>
        <dbReference type="ARBA" id="ARBA00023125"/>
    </source>
</evidence>
<dbReference type="EMBL" id="CP071503">
    <property type="protein sequence ID" value="QSX32502.1"/>
    <property type="molecule type" value="Genomic_DNA"/>
</dbReference>
<dbReference type="InterPro" id="IPR011010">
    <property type="entry name" value="DNA_brk_join_enz"/>
</dbReference>
<dbReference type="Pfam" id="PF00589">
    <property type="entry name" value="Phage_integrase"/>
    <property type="match status" value="1"/>
</dbReference>
<evidence type="ECO:0000256" key="4">
    <source>
        <dbReference type="ARBA" id="ARBA00023172"/>
    </source>
</evidence>
<name>A0ABX7QM26_9GAMM</name>
<evidence type="ECO:0000313" key="7">
    <source>
        <dbReference type="Proteomes" id="UP000662770"/>
    </source>
</evidence>
<keyword evidence="7" id="KW-1185">Reference proteome</keyword>
<evidence type="ECO:0000256" key="2">
    <source>
        <dbReference type="ARBA" id="ARBA00022908"/>
    </source>
</evidence>
<evidence type="ECO:0000256" key="1">
    <source>
        <dbReference type="ARBA" id="ARBA00008857"/>
    </source>
</evidence>
<dbReference type="InterPro" id="IPR025166">
    <property type="entry name" value="Integrase_DNA_bind_dom"/>
</dbReference>
<dbReference type="InterPro" id="IPR002104">
    <property type="entry name" value="Integrase_catalytic"/>
</dbReference>
<keyword evidence="2" id="KW-0229">DNA integration</keyword>